<dbReference type="InterPro" id="IPR018300">
    <property type="entry name" value="Aminotrans_IV_CS"/>
</dbReference>
<dbReference type="AlphaFoldDB" id="A0A6B2L7G0"/>
<evidence type="ECO:0000256" key="11">
    <source>
        <dbReference type="RuleBase" id="RU004517"/>
    </source>
</evidence>
<dbReference type="PIRSF" id="PIRSF006468">
    <property type="entry name" value="BCAT1"/>
    <property type="match status" value="1"/>
</dbReference>
<evidence type="ECO:0000256" key="10">
    <source>
        <dbReference type="RuleBase" id="RU004516"/>
    </source>
</evidence>
<dbReference type="PANTHER" id="PTHR11825">
    <property type="entry name" value="SUBGROUP IIII AMINOTRANSFERASE"/>
    <property type="match status" value="1"/>
</dbReference>
<dbReference type="SUPFAM" id="SSF56752">
    <property type="entry name" value="D-aminoacid aminotransferase-like PLP-dependent enzymes"/>
    <property type="match status" value="1"/>
</dbReference>
<dbReference type="NCBIfam" id="NF009897">
    <property type="entry name" value="PRK13357.1"/>
    <property type="match status" value="1"/>
</dbReference>
<dbReference type="EC" id="2.6.1.42" evidence="11"/>
<evidence type="ECO:0000256" key="3">
    <source>
        <dbReference type="ARBA" id="ARBA00022576"/>
    </source>
</evidence>
<evidence type="ECO:0000256" key="2">
    <source>
        <dbReference type="ARBA" id="ARBA00009320"/>
    </source>
</evidence>
<reference evidence="12" key="1">
    <citation type="journal article" date="2020" name="J. Eukaryot. Microbiol.">
        <title>De novo Sequencing, Assembly and Annotation of the Transcriptome for the Free-Living Testate Amoeba Arcella intermedia.</title>
        <authorList>
            <person name="Ribeiro G.M."/>
            <person name="Porfirio-Sousa A.L."/>
            <person name="Maurer-Alcala X.X."/>
            <person name="Katz L.A."/>
            <person name="Lahr D.J.G."/>
        </authorList>
    </citation>
    <scope>NUCLEOTIDE SEQUENCE</scope>
</reference>
<organism evidence="12">
    <name type="scientific">Arcella intermedia</name>
    <dbReference type="NCBI Taxonomy" id="1963864"/>
    <lineage>
        <taxon>Eukaryota</taxon>
        <taxon>Amoebozoa</taxon>
        <taxon>Tubulinea</taxon>
        <taxon>Elardia</taxon>
        <taxon>Arcellinida</taxon>
        <taxon>Sphaerothecina</taxon>
        <taxon>Arcellidae</taxon>
        <taxon>Arcella</taxon>
    </lineage>
</organism>
<dbReference type="GO" id="GO:0005739">
    <property type="term" value="C:mitochondrion"/>
    <property type="evidence" value="ECO:0007669"/>
    <property type="project" value="TreeGrafter"/>
</dbReference>
<dbReference type="Gene3D" id="3.30.470.10">
    <property type="match status" value="1"/>
</dbReference>
<dbReference type="InterPro" id="IPR001544">
    <property type="entry name" value="Aminotrans_IV"/>
</dbReference>
<comment type="catalytic activity">
    <reaction evidence="11">
        <text>L-leucine + 2-oxoglutarate = 4-methyl-2-oxopentanoate + L-glutamate</text>
        <dbReference type="Rhea" id="RHEA:18321"/>
        <dbReference type="ChEBI" id="CHEBI:16810"/>
        <dbReference type="ChEBI" id="CHEBI:17865"/>
        <dbReference type="ChEBI" id="CHEBI:29985"/>
        <dbReference type="ChEBI" id="CHEBI:57427"/>
        <dbReference type="EC" id="2.6.1.42"/>
    </reaction>
</comment>
<dbReference type="InterPro" id="IPR005786">
    <property type="entry name" value="B_amino_transII"/>
</dbReference>
<comment type="catalytic activity">
    <reaction evidence="11">
        <text>L-valine + 2-oxoglutarate = 3-methyl-2-oxobutanoate + L-glutamate</text>
        <dbReference type="Rhea" id="RHEA:24813"/>
        <dbReference type="ChEBI" id="CHEBI:11851"/>
        <dbReference type="ChEBI" id="CHEBI:16810"/>
        <dbReference type="ChEBI" id="CHEBI:29985"/>
        <dbReference type="ChEBI" id="CHEBI:57762"/>
        <dbReference type="EC" id="2.6.1.42"/>
    </reaction>
</comment>
<keyword evidence="7 11" id="KW-0100">Branched-chain amino acid biosynthesis</keyword>
<dbReference type="Pfam" id="PF01063">
    <property type="entry name" value="Aminotran_4"/>
    <property type="match status" value="1"/>
</dbReference>
<evidence type="ECO:0000256" key="1">
    <source>
        <dbReference type="ARBA" id="ARBA00001933"/>
    </source>
</evidence>
<dbReference type="CDD" id="cd01557">
    <property type="entry name" value="BCAT_beta_family"/>
    <property type="match status" value="1"/>
</dbReference>
<dbReference type="FunFam" id="3.30.470.10:FF:000005">
    <property type="entry name" value="Branched-chain-amino-acid aminotransferase"/>
    <property type="match status" value="1"/>
</dbReference>
<evidence type="ECO:0000256" key="7">
    <source>
        <dbReference type="ARBA" id="ARBA00023304"/>
    </source>
</evidence>
<dbReference type="PROSITE" id="PS00770">
    <property type="entry name" value="AA_TRANSFER_CLASS_4"/>
    <property type="match status" value="1"/>
</dbReference>
<comment type="cofactor">
    <cofactor evidence="1 10">
        <name>pyridoxal 5'-phosphate</name>
        <dbReference type="ChEBI" id="CHEBI:597326"/>
    </cofactor>
</comment>
<dbReference type="GO" id="GO:0009098">
    <property type="term" value="P:L-leucine biosynthetic process"/>
    <property type="evidence" value="ECO:0007669"/>
    <property type="project" value="TreeGrafter"/>
</dbReference>
<feature type="modified residue" description="N6-(pyridoxal phosphate)lysine" evidence="8">
    <location>
        <position position="188"/>
    </location>
</feature>
<evidence type="ECO:0000256" key="6">
    <source>
        <dbReference type="ARBA" id="ARBA00022898"/>
    </source>
</evidence>
<dbReference type="GO" id="GO:0009099">
    <property type="term" value="P:L-valine biosynthetic process"/>
    <property type="evidence" value="ECO:0007669"/>
    <property type="project" value="TreeGrafter"/>
</dbReference>
<comment type="similarity">
    <text evidence="2 9">Belongs to the class-IV pyridoxal-phosphate-dependent aminotransferase family.</text>
</comment>
<keyword evidence="6 10" id="KW-0663">Pyridoxal phosphate</keyword>
<dbReference type="GO" id="GO:0004084">
    <property type="term" value="F:branched-chain-amino-acid transaminase activity"/>
    <property type="evidence" value="ECO:0007669"/>
    <property type="project" value="UniProtKB-EC"/>
</dbReference>
<dbReference type="InterPro" id="IPR043132">
    <property type="entry name" value="BCAT-like_C"/>
</dbReference>
<dbReference type="FunFam" id="3.20.10.10:FF:000004">
    <property type="entry name" value="Branched-chain-amino-acid aminotransferase"/>
    <property type="match status" value="1"/>
</dbReference>
<protein>
    <recommendedName>
        <fullName evidence="11">Branched-chain-amino-acid aminotransferase</fullName>
        <ecNumber evidence="11">2.6.1.42</ecNumber>
    </recommendedName>
</protein>
<keyword evidence="5 11" id="KW-0808">Transferase</keyword>
<accession>A0A6B2L7G0</accession>
<dbReference type="EMBL" id="GIBP01003973">
    <property type="protein sequence ID" value="NDV32942.1"/>
    <property type="molecule type" value="Transcribed_RNA"/>
</dbReference>
<evidence type="ECO:0000256" key="4">
    <source>
        <dbReference type="ARBA" id="ARBA00022605"/>
    </source>
</evidence>
<comment type="catalytic activity">
    <reaction evidence="11">
        <text>L-isoleucine + 2-oxoglutarate = (S)-3-methyl-2-oxopentanoate + L-glutamate</text>
        <dbReference type="Rhea" id="RHEA:24801"/>
        <dbReference type="ChEBI" id="CHEBI:16810"/>
        <dbReference type="ChEBI" id="CHEBI:29985"/>
        <dbReference type="ChEBI" id="CHEBI:35146"/>
        <dbReference type="ChEBI" id="CHEBI:58045"/>
        <dbReference type="EC" id="2.6.1.42"/>
    </reaction>
</comment>
<evidence type="ECO:0000256" key="5">
    <source>
        <dbReference type="ARBA" id="ARBA00022679"/>
    </source>
</evidence>
<evidence type="ECO:0000256" key="9">
    <source>
        <dbReference type="RuleBase" id="RU004106"/>
    </source>
</evidence>
<dbReference type="PANTHER" id="PTHR11825:SF44">
    <property type="entry name" value="BRANCHED-CHAIN-AMINO-ACID AMINOTRANSFERASE"/>
    <property type="match status" value="1"/>
</dbReference>
<dbReference type="InterPro" id="IPR043131">
    <property type="entry name" value="BCAT-like_N"/>
</dbReference>
<evidence type="ECO:0000256" key="8">
    <source>
        <dbReference type="PIRSR" id="PIRSR006468-1"/>
    </source>
</evidence>
<dbReference type="InterPro" id="IPR036038">
    <property type="entry name" value="Aminotransferase-like"/>
</dbReference>
<proteinExistence type="inferred from homology"/>
<dbReference type="NCBIfam" id="TIGR01123">
    <property type="entry name" value="ilvE_II"/>
    <property type="match status" value="1"/>
</dbReference>
<keyword evidence="4 11" id="KW-0028">Amino-acid biosynthesis</keyword>
<evidence type="ECO:0000313" key="12">
    <source>
        <dbReference type="EMBL" id="NDV32942.1"/>
    </source>
</evidence>
<sequence length="351" mass="39639">MTQHPKPKSEYSKLAFGKEFTDHWLHVNWKKSEGWGHLQISPYKKLELEPSALCFHYALECFEGLKAYKDAKGRIRLFRPEENMKRMNSSANRLCMPTFPERAFLEGIKTLLKTDEDWIPTQRGYSLYLRPTMIATDPVLGVHAPAEVLLFVIASPVGPYYPTGFKPVALYASTKEVRAWPGGTGCYKVGGNYAPGIAPALEASQKGYQQVLWLHENKITEVGTMNLFGFWKNEKGEKELITAPLDGQILPGVTRKSILELARQWGEFKVSEADWNMEQLVRALNEGRVIEMFGAGTAAVVSPVYKIFYEGKDYAVPCKNNEAGDLTRRFMDTILGIQYGEIPSDWSVLVD</sequence>
<name>A0A6B2L7G0_9EUKA</name>
<keyword evidence="3 11" id="KW-0032">Aminotransferase</keyword>
<dbReference type="Gene3D" id="3.20.10.10">
    <property type="entry name" value="D-amino Acid Aminotransferase, subunit A, domain 2"/>
    <property type="match status" value="1"/>
</dbReference>
<dbReference type="InterPro" id="IPR033939">
    <property type="entry name" value="BCAT_family"/>
</dbReference>